<dbReference type="UniPathway" id="UPA00344"/>
<evidence type="ECO:0000256" key="1">
    <source>
        <dbReference type="ARBA" id="ARBA00022741"/>
    </source>
</evidence>
<dbReference type="InterPro" id="IPR016155">
    <property type="entry name" value="Mopterin_synth/thiamin_S_b"/>
</dbReference>
<evidence type="ECO:0000313" key="4">
    <source>
        <dbReference type="Proteomes" id="UP000811619"/>
    </source>
</evidence>
<dbReference type="CDD" id="cd00754">
    <property type="entry name" value="Ubl_MoaD"/>
    <property type="match status" value="1"/>
</dbReference>
<dbReference type="GO" id="GO:0006777">
    <property type="term" value="P:Mo-molybdopterin cofactor biosynthetic process"/>
    <property type="evidence" value="ECO:0007669"/>
    <property type="project" value="InterPro"/>
</dbReference>
<evidence type="ECO:0008006" key="5">
    <source>
        <dbReference type="Google" id="ProtNLM"/>
    </source>
</evidence>
<keyword evidence="1" id="KW-0547">Nucleotide-binding</keyword>
<evidence type="ECO:0000256" key="2">
    <source>
        <dbReference type="SAM" id="MobiDB-lite"/>
    </source>
</evidence>
<dbReference type="EMBL" id="SRPY01000057">
    <property type="protein sequence ID" value="KAG5929431.1"/>
    <property type="molecule type" value="Genomic_DNA"/>
</dbReference>
<protein>
    <recommendedName>
        <fullName evidence="5">MOCS2A</fullName>
    </recommendedName>
</protein>
<gene>
    <name evidence="3" type="ORF">E4U42_005898</name>
</gene>
<dbReference type="GO" id="GO:1990133">
    <property type="term" value="C:molybdopterin adenylyltransferase complex"/>
    <property type="evidence" value="ECO:0007669"/>
    <property type="project" value="TreeGrafter"/>
</dbReference>
<dbReference type="PANTHER" id="PTHR33359">
    <property type="entry name" value="MOLYBDOPTERIN SYNTHASE SULFUR CARRIER SUBUNIT"/>
    <property type="match status" value="1"/>
</dbReference>
<dbReference type="InterPro" id="IPR044672">
    <property type="entry name" value="MOCS2A"/>
</dbReference>
<reference evidence="3" key="1">
    <citation type="journal article" date="2020" name="bioRxiv">
        <title>Whole genome comparisons of ergot fungi reveals the divergence and evolution of species within the genus Claviceps are the result of varying mechanisms driving genome evolution and host range expansion.</title>
        <authorList>
            <person name="Wyka S.A."/>
            <person name="Mondo S.J."/>
            <person name="Liu M."/>
            <person name="Dettman J."/>
            <person name="Nalam V."/>
            <person name="Broders K.D."/>
        </authorList>
    </citation>
    <scope>NUCLEOTIDE SEQUENCE</scope>
    <source>
        <strain evidence="3">CCC 489</strain>
    </source>
</reference>
<sequence length="160" mass="16992">MSASSTPHGHFNVLYFAGASSYTGRDCEAWPAPLPLAKLFAQLESKYPGFKDAILDSCMVTINLDYVDINHGGDDDGPVIQESDEVAIIPPESIARRRASPDVSSEGLLAYRRVCRTAIAITTSNLPSSSIAATDAPIVSAEDGMPQPDGRQRSSFCSAG</sequence>
<keyword evidence="4" id="KW-1185">Reference proteome</keyword>
<proteinExistence type="predicted"/>
<dbReference type="InterPro" id="IPR003749">
    <property type="entry name" value="ThiS/MoaD-like"/>
</dbReference>
<dbReference type="InterPro" id="IPR012675">
    <property type="entry name" value="Beta-grasp_dom_sf"/>
</dbReference>
<feature type="region of interest" description="Disordered" evidence="2">
    <location>
        <begin position="137"/>
        <end position="160"/>
    </location>
</feature>
<dbReference type="Proteomes" id="UP000811619">
    <property type="component" value="Unassembled WGS sequence"/>
</dbReference>
<dbReference type="PANTHER" id="PTHR33359:SF1">
    <property type="entry name" value="MOLYBDOPTERIN SYNTHASE SULFUR CARRIER SUBUNIT"/>
    <property type="match status" value="1"/>
</dbReference>
<dbReference type="GO" id="GO:0000166">
    <property type="term" value="F:nucleotide binding"/>
    <property type="evidence" value="ECO:0007669"/>
    <property type="project" value="UniProtKB-KW"/>
</dbReference>
<dbReference type="Pfam" id="PF02597">
    <property type="entry name" value="ThiS"/>
    <property type="match status" value="1"/>
</dbReference>
<dbReference type="SUPFAM" id="SSF54285">
    <property type="entry name" value="MoaD/ThiS"/>
    <property type="match status" value="1"/>
</dbReference>
<organism evidence="3 4">
    <name type="scientific">Claviceps africana</name>
    <dbReference type="NCBI Taxonomy" id="83212"/>
    <lineage>
        <taxon>Eukaryota</taxon>
        <taxon>Fungi</taxon>
        <taxon>Dikarya</taxon>
        <taxon>Ascomycota</taxon>
        <taxon>Pezizomycotina</taxon>
        <taxon>Sordariomycetes</taxon>
        <taxon>Hypocreomycetidae</taxon>
        <taxon>Hypocreales</taxon>
        <taxon>Clavicipitaceae</taxon>
        <taxon>Claviceps</taxon>
    </lineage>
</organism>
<accession>A0A8K0NL69</accession>
<comment type="caution">
    <text evidence="3">The sequence shown here is derived from an EMBL/GenBank/DDBJ whole genome shotgun (WGS) entry which is preliminary data.</text>
</comment>
<dbReference type="AlphaFoldDB" id="A0A8K0NL69"/>
<dbReference type="Gene3D" id="3.10.20.30">
    <property type="match status" value="1"/>
</dbReference>
<name>A0A8K0NL69_9HYPO</name>
<evidence type="ECO:0000313" key="3">
    <source>
        <dbReference type="EMBL" id="KAG5929431.1"/>
    </source>
</evidence>
<dbReference type="OrthoDB" id="5595860at2759"/>